<reference evidence="2 3" key="2">
    <citation type="submission" date="2023-12" db="EMBL/GenBank/DDBJ databases">
        <title>Description of an unclassified Opitutus bacterium of Verrucomicrobiota.</title>
        <authorList>
            <person name="Zhang D.-F."/>
        </authorList>
    </citation>
    <scope>NUCLEOTIDE SEQUENCE [LARGE SCALE GENOMIC DNA]</scope>
    <source>
        <strain evidence="2 3">WL0086</strain>
    </source>
</reference>
<evidence type="ECO:0000313" key="2">
    <source>
        <dbReference type="EMBL" id="WRQ85783.1"/>
    </source>
</evidence>
<dbReference type="InterPro" id="IPR011047">
    <property type="entry name" value="Quinoprotein_ADH-like_sf"/>
</dbReference>
<dbReference type="Pfam" id="PF13360">
    <property type="entry name" value="PQQ_2"/>
    <property type="match status" value="3"/>
</dbReference>
<reference evidence="2 3" key="1">
    <citation type="submission" date="2021-08" db="EMBL/GenBank/DDBJ databases">
        <authorList>
            <person name="Zhang D."/>
            <person name="Zhang A."/>
            <person name="Wang L."/>
        </authorList>
    </citation>
    <scope>NUCLEOTIDE SEQUENCE [LARGE SCALE GENOMIC DNA]</scope>
    <source>
        <strain evidence="2 3">WL0086</strain>
    </source>
</reference>
<dbReference type="InterPro" id="IPR018391">
    <property type="entry name" value="PQQ_b-propeller_rpt"/>
</dbReference>
<dbReference type="InterPro" id="IPR002372">
    <property type="entry name" value="PQQ_rpt_dom"/>
</dbReference>
<accession>A0ABZ1C274</accession>
<organism evidence="2 3">
    <name type="scientific">Actomonas aquatica</name>
    <dbReference type="NCBI Taxonomy" id="2866162"/>
    <lineage>
        <taxon>Bacteria</taxon>
        <taxon>Pseudomonadati</taxon>
        <taxon>Verrucomicrobiota</taxon>
        <taxon>Opitutia</taxon>
        <taxon>Opitutales</taxon>
        <taxon>Opitutaceae</taxon>
        <taxon>Actomonas</taxon>
    </lineage>
</organism>
<dbReference type="InterPro" id="IPR015943">
    <property type="entry name" value="WD40/YVTN_repeat-like_dom_sf"/>
</dbReference>
<dbReference type="EMBL" id="CP139781">
    <property type="protein sequence ID" value="WRQ85783.1"/>
    <property type="molecule type" value="Genomic_DNA"/>
</dbReference>
<dbReference type="Proteomes" id="UP000738431">
    <property type="component" value="Chromosome"/>
</dbReference>
<feature type="domain" description="Pyrrolo-quinoline quinone repeat" evidence="1">
    <location>
        <begin position="235"/>
        <end position="368"/>
    </location>
</feature>
<sequence length="589" mass="63182">MSSRPYPACLLVLLTIIGPLCAEPGLYIQWAFQTDGPVRGEAVVFDNSVYFGSADGRLYAVAADDGSLQWKVDTGGAIAGAPAVTDDVVVVVGRGEQVYALSRADGVVRWSFDLRPDLPTTRSWNYFTAAPVVNGDQVLVPSGDGALYALDLADGSEHWRFQTDDSLRASPLVADGVVYQPSGDDHVYALSTTDGSELWRVATEGVGFDLSQGFIRSDIFTRPTLADGFLINGSRDSNVYAIDVATHEVAWTFSYDSTWAMSTTVHDGLVYVGWSTNKRVSALDLHTGELVWDQTVGAHTYTTASVMDGVVIWGCADGTLYHFDAKTGAPRGTYTVGSEIYGSPIQSGDVTYIGTDDGRLLALAPTSGPAAKAVYLPENIPGNLQGFIIDAQLAPYLTERGYPHLSDTAALVGWLDTHTDPTARSVLVLAYPLIPDEAMGTEPADGPLRAYLEAGGKVVMPWGVPNKVTFNADGSFKAYDLSIAERFLGVKVLGFEDSGNYAATATQTGRNWGLPASTKTTFAYLDPTSYERVTALAIDEYGRPSAWVRNFRADRPTSGWVAFLPSAFGVPFTAEQLALLERVAGYGID</sequence>
<dbReference type="PANTHER" id="PTHR34512:SF30">
    <property type="entry name" value="OUTER MEMBRANE PROTEIN ASSEMBLY FACTOR BAMB"/>
    <property type="match status" value="1"/>
</dbReference>
<keyword evidence="3" id="KW-1185">Reference proteome</keyword>
<gene>
    <name evidence="2" type="ORF">K1X11_013305</name>
</gene>
<dbReference type="RefSeq" id="WP_221032602.1">
    <property type="nucleotide sequence ID" value="NZ_CP139781.1"/>
</dbReference>
<name>A0ABZ1C274_9BACT</name>
<dbReference type="SMART" id="SM00564">
    <property type="entry name" value="PQQ"/>
    <property type="match status" value="8"/>
</dbReference>
<evidence type="ECO:0000259" key="1">
    <source>
        <dbReference type="Pfam" id="PF13360"/>
    </source>
</evidence>
<proteinExistence type="predicted"/>
<dbReference type="PANTHER" id="PTHR34512">
    <property type="entry name" value="CELL SURFACE PROTEIN"/>
    <property type="match status" value="1"/>
</dbReference>
<evidence type="ECO:0000313" key="3">
    <source>
        <dbReference type="Proteomes" id="UP000738431"/>
    </source>
</evidence>
<dbReference type="Gene3D" id="2.130.10.10">
    <property type="entry name" value="YVTN repeat-like/Quinoprotein amine dehydrogenase"/>
    <property type="match status" value="1"/>
</dbReference>
<dbReference type="SUPFAM" id="SSF50998">
    <property type="entry name" value="Quinoprotein alcohol dehydrogenase-like"/>
    <property type="match status" value="1"/>
</dbReference>
<protein>
    <submittedName>
        <fullName evidence="2">PQQ-binding-like beta-propeller repeat protein</fullName>
    </submittedName>
</protein>
<dbReference type="Gene3D" id="2.40.128.630">
    <property type="match status" value="2"/>
</dbReference>
<feature type="domain" description="Pyrrolo-quinoline quinone repeat" evidence="1">
    <location>
        <begin position="30"/>
        <end position="117"/>
    </location>
</feature>
<feature type="domain" description="Pyrrolo-quinoline quinone repeat" evidence="1">
    <location>
        <begin position="127"/>
        <end position="204"/>
    </location>
</feature>